<protein>
    <submittedName>
        <fullName evidence="1">Uncharacterized protein</fullName>
    </submittedName>
</protein>
<evidence type="ECO:0000313" key="2">
    <source>
        <dbReference type="Proteomes" id="UP000326678"/>
    </source>
</evidence>
<name>A0A5P8VWR6_9NOSO</name>
<evidence type="ECO:0000313" key="1">
    <source>
        <dbReference type="EMBL" id="QFS44329.1"/>
    </source>
</evidence>
<dbReference type="RefSeq" id="WP_181985022.1">
    <property type="nucleotide sequence ID" value="NZ_CP045226.1"/>
</dbReference>
<dbReference type="EMBL" id="CP045226">
    <property type="protein sequence ID" value="QFS44329.1"/>
    <property type="molecule type" value="Genomic_DNA"/>
</dbReference>
<accession>A0A5P8VWR6</accession>
<reference evidence="1 2" key="1">
    <citation type="submission" date="2019-10" db="EMBL/GenBank/DDBJ databases">
        <title>Genomic and transcriptomic insights into the perfect genentic adaptation of a filamentous nitrogen-fixing cyanobacterium to rice fields.</title>
        <authorList>
            <person name="Chen Z."/>
        </authorList>
    </citation>
    <scope>NUCLEOTIDE SEQUENCE [LARGE SCALE GENOMIC DNA]</scope>
    <source>
        <strain evidence="1">CCNUC1</strain>
    </source>
</reference>
<gene>
    <name evidence="1" type="ORF">GXM_01802</name>
</gene>
<keyword evidence="2" id="KW-1185">Reference proteome</keyword>
<organism evidence="1 2">
    <name type="scientific">Nostoc sphaeroides CCNUC1</name>
    <dbReference type="NCBI Taxonomy" id="2653204"/>
    <lineage>
        <taxon>Bacteria</taxon>
        <taxon>Bacillati</taxon>
        <taxon>Cyanobacteriota</taxon>
        <taxon>Cyanophyceae</taxon>
        <taxon>Nostocales</taxon>
        <taxon>Nostocaceae</taxon>
        <taxon>Nostoc</taxon>
    </lineage>
</organism>
<dbReference type="AlphaFoldDB" id="A0A5P8VWR6"/>
<proteinExistence type="predicted"/>
<dbReference type="Proteomes" id="UP000326678">
    <property type="component" value="Chromosome Gxm1"/>
</dbReference>
<dbReference type="KEGG" id="nsh:GXM_01802"/>
<sequence>MKILNHKDAINRRLYKGLIIVETAIYRVFWLNRTVLRVGEGRFYVVKPS</sequence>